<dbReference type="OrthoDB" id="5082569at2"/>
<comment type="caution">
    <text evidence="1">The sequence shown here is derived from an EMBL/GenBank/DDBJ whole genome shotgun (WGS) entry which is preliminary data.</text>
</comment>
<name>A0A0M2HP78_9MICO</name>
<gene>
    <name evidence="1" type="ORF">RS84_01272</name>
</gene>
<proteinExistence type="predicted"/>
<dbReference type="STRING" id="273678.RS84_01272"/>
<sequence>MPRIPIPIPIPLLDPVIPLINFVVMNEVQAAQQVKLVEDAYAALGASRKALEAIAQGQTATVWTADGKSVELAAMLTARYNATLAWGAALEAQLDRAKENLVLAIDSTTKFDEESQQRYIDRLNKADSDSAYGTTSA</sequence>
<dbReference type="EMBL" id="JYJB01000007">
    <property type="protein sequence ID" value="KJL48511.1"/>
    <property type="molecule type" value="Genomic_DNA"/>
</dbReference>
<dbReference type="RefSeq" id="WP_152641769.1">
    <property type="nucleotide sequence ID" value="NZ_JYJB01000007.1"/>
</dbReference>
<dbReference type="AlphaFoldDB" id="A0A0M2HP78"/>
<organism evidence="1 2">
    <name type="scientific">Microbacterium hydrocarbonoxydans</name>
    <dbReference type="NCBI Taxonomy" id="273678"/>
    <lineage>
        <taxon>Bacteria</taxon>
        <taxon>Bacillati</taxon>
        <taxon>Actinomycetota</taxon>
        <taxon>Actinomycetes</taxon>
        <taxon>Micrococcales</taxon>
        <taxon>Microbacteriaceae</taxon>
        <taxon>Microbacterium</taxon>
    </lineage>
</organism>
<keyword evidence="2" id="KW-1185">Reference proteome</keyword>
<protein>
    <submittedName>
        <fullName evidence="1">Uncharacterized protein</fullName>
    </submittedName>
</protein>
<dbReference type="Proteomes" id="UP000033900">
    <property type="component" value="Unassembled WGS sequence"/>
</dbReference>
<accession>A0A0M2HP78</accession>
<dbReference type="PATRIC" id="fig|273678.4.peg.1270"/>
<evidence type="ECO:0000313" key="1">
    <source>
        <dbReference type="EMBL" id="KJL48511.1"/>
    </source>
</evidence>
<reference evidence="1 2" key="1">
    <citation type="submission" date="2015-02" db="EMBL/GenBank/DDBJ databases">
        <title>Draft genome sequences of ten Microbacterium spp. with emphasis on heavy metal contaminated environments.</title>
        <authorList>
            <person name="Corretto E."/>
        </authorList>
    </citation>
    <scope>NUCLEOTIDE SEQUENCE [LARGE SCALE GENOMIC DNA]</scope>
    <source>
        <strain evidence="1 2">SA35</strain>
    </source>
</reference>
<evidence type="ECO:0000313" key="2">
    <source>
        <dbReference type="Proteomes" id="UP000033900"/>
    </source>
</evidence>